<gene>
    <name evidence="1" type="ORF">BCV72DRAFT_296822</name>
</gene>
<dbReference type="Proteomes" id="UP000242414">
    <property type="component" value="Unassembled WGS sequence"/>
</dbReference>
<reference evidence="1" key="1">
    <citation type="journal article" date="2016" name="Proc. Natl. Acad. Sci. U.S.A.">
        <title>Lipid metabolic changes in an early divergent fungus govern the establishment of a mutualistic symbiosis with endobacteria.</title>
        <authorList>
            <person name="Lastovetsky O.A."/>
            <person name="Gaspar M.L."/>
            <person name="Mondo S.J."/>
            <person name="LaButti K.M."/>
            <person name="Sandor L."/>
            <person name="Grigoriev I.V."/>
            <person name="Henry S.A."/>
            <person name="Pawlowska T.E."/>
        </authorList>
    </citation>
    <scope>NUCLEOTIDE SEQUENCE [LARGE SCALE GENOMIC DNA]</scope>
    <source>
        <strain evidence="1">ATCC 52814</strain>
    </source>
</reference>
<dbReference type="AlphaFoldDB" id="A0A1X0QTM4"/>
<proteinExistence type="predicted"/>
<dbReference type="OrthoDB" id="2435530at2759"/>
<dbReference type="EMBL" id="KV922019">
    <property type="protein sequence ID" value="ORE03081.1"/>
    <property type="molecule type" value="Genomic_DNA"/>
</dbReference>
<protein>
    <submittedName>
        <fullName evidence="1">Uncharacterized protein</fullName>
    </submittedName>
</protein>
<name>A0A1X0QTM4_RHIZD</name>
<dbReference type="VEuPathDB" id="FungiDB:BCV72DRAFT_296822"/>
<organism evidence="1">
    <name type="scientific">Rhizopus microsporus var. microsporus</name>
    <dbReference type="NCBI Taxonomy" id="86635"/>
    <lineage>
        <taxon>Eukaryota</taxon>
        <taxon>Fungi</taxon>
        <taxon>Fungi incertae sedis</taxon>
        <taxon>Mucoromycota</taxon>
        <taxon>Mucoromycotina</taxon>
        <taxon>Mucoromycetes</taxon>
        <taxon>Mucorales</taxon>
        <taxon>Mucorineae</taxon>
        <taxon>Rhizopodaceae</taxon>
        <taxon>Rhizopus</taxon>
    </lineage>
</organism>
<evidence type="ECO:0000313" key="1">
    <source>
        <dbReference type="EMBL" id="ORE03081.1"/>
    </source>
</evidence>
<sequence>MIKAYLRHEPLATFGVIASTRSSIVYDHAGKVAITPALEEAILWDLKKETEVRTKRGQ</sequence>
<accession>A0A1X0QTM4</accession>